<gene>
    <name evidence="16" type="ORF">mRhiFer1_011113</name>
</gene>
<feature type="chain" id="PRO_5029584029" description="Multimerin-2" evidence="13">
    <location>
        <begin position="20"/>
        <end position="340"/>
    </location>
</feature>
<keyword evidence="7" id="KW-0176">Collagen</keyword>
<dbReference type="InterPro" id="IPR008983">
    <property type="entry name" value="Tumour_necrosis_fac-like_dom"/>
</dbReference>
<dbReference type="GO" id="GO:0005581">
    <property type="term" value="C:collagen trimer"/>
    <property type="evidence" value="ECO:0007669"/>
    <property type="project" value="UniProtKB-KW"/>
</dbReference>
<evidence type="ECO:0000256" key="2">
    <source>
        <dbReference type="ARBA" id="ARBA00022525"/>
    </source>
</evidence>
<keyword evidence="3" id="KW-0272">Extracellular matrix</keyword>
<evidence type="ECO:0000256" key="1">
    <source>
        <dbReference type="ARBA" id="ARBA00004498"/>
    </source>
</evidence>
<dbReference type="InterPro" id="IPR011489">
    <property type="entry name" value="EMI_domain"/>
</dbReference>
<evidence type="ECO:0000256" key="8">
    <source>
        <dbReference type="ARBA" id="ARBA00023157"/>
    </source>
</evidence>
<dbReference type="SUPFAM" id="SSF49842">
    <property type="entry name" value="TNF-like"/>
    <property type="match status" value="1"/>
</dbReference>
<keyword evidence="4" id="KW-0037">Angiogenesis</keyword>
<evidence type="ECO:0000256" key="5">
    <source>
        <dbReference type="ARBA" id="ARBA00022729"/>
    </source>
</evidence>
<dbReference type="PRINTS" id="PR00007">
    <property type="entry name" value="COMPLEMNTC1Q"/>
</dbReference>
<evidence type="ECO:0000256" key="12">
    <source>
        <dbReference type="ARBA" id="ARBA00071924"/>
    </source>
</evidence>
<dbReference type="Pfam" id="PF07546">
    <property type="entry name" value="EMI"/>
    <property type="match status" value="1"/>
</dbReference>
<keyword evidence="9" id="KW-0325">Glycoprotein</keyword>
<dbReference type="AlphaFoldDB" id="A0A7J7UXI6"/>
<name>A0A7J7UXI6_RHIFE</name>
<protein>
    <recommendedName>
        <fullName evidence="12">Multimerin-2</fullName>
    </recommendedName>
</protein>
<feature type="domain" description="EMI" evidence="15">
    <location>
        <begin position="51"/>
        <end position="129"/>
    </location>
</feature>
<evidence type="ECO:0000313" key="17">
    <source>
        <dbReference type="Proteomes" id="UP000585614"/>
    </source>
</evidence>
<dbReference type="PANTHER" id="PTHR15427:SF6">
    <property type="entry name" value="MULTIMERIN-2"/>
    <property type="match status" value="1"/>
</dbReference>
<evidence type="ECO:0000256" key="9">
    <source>
        <dbReference type="ARBA" id="ARBA00023180"/>
    </source>
</evidence>
<dbReference type="FunFam" id="2.60.120.40:FF:000028">
    <property type="entry name" value="Multimerin 2"/>
    <property type="match status" value="1"/>
</dbReference>
<evidence type="ECO:0000259" key="15">
    <source>
        <dbReference type="PROSITE" id="PS51041"/>
    </source>
</evidence>
<evidence type="ECO:0000256" key="10">
    <source>
        <dbReference type="ARBA" id="ARBA00054312"/>
    </source>
</evidence>
<evidence type="ECO:0000313" key="16">
    <source>
        <dbReference type="EMBL" id="KAF6317558.1"/>
    </source>
</evidence>
<dbReference type="SMART" id="SM00110">
    <property type="entry name" value="C1Q"/>
    <property type="match status" value="1"/>
</dbReference>
<dbReference type="Gene3D" id="2.60.120.40">
    <property type="match status" value="1"/>
</dbReference>
<dbReference type="PROSITE" id="PS50871">
    <property type="entry name" value="C1Q"/>
    <property type="match status" value="1"/>
</dbReference>
<comment type="caution">
    <text evidence="16">The sequence shown here is derived from an EMBL/GenBank/DDBJ whole genome shotgun (WGS) entry which is preliminary data.</text>
</comment>
<evidence type="ECO:0000256" key="4">
    <source>
        <dbReference type="ARBA" id="ARBA00022657"/>
    </source>
</evidence>
<dbReference type="PROSITE" id="PS51041">
    <property type="entry name" value="EMI"/>
    <property type="match status" value="1"/>
</dbReference>
<keyword evidence="2" id="KW-0964">Secreted</keyword>
<comment type="subcellular location">
    <subcellularLocation>
        <location evidence="1">Secreted</location>
        <location evidence="1">Extracellular space</location>
        <location evidence="1">Extracellular matrix</location>
    </subcellularLocation>
</comment>
<evidence type="ECO:0000256" key="11">
    <source>
        <dbReference type="ARBA" id="ARBA00061904"/>
    </source>
</evidence>
<dbReference type="GO" id="GO:0090051">
    <property type="term" value="P:negative regulation of cell migration involved in sprouting angiogenesis"/>
    <property type="evidence" value="ECO:0007669"/>
    <property type="project" value="TreeGrafter"/>
</dbReference>
<evidence type="ECO:0000256" key="3">
    <source>
        <dbReference type="ARBA" id="ARBA00022530"/>
    </source>
</evidence>
<evidence type="ECO:0000259" key="14">
    <source>
        <dbReference type="PROSITE" id="PS50871"/>
    </source>
</evidence>
<dbReference type="Pfam" id="PF00386">
    <property type="entry name" value="C1q"/>
    <property type="match status" value="1"/>
</dbReference>
<dbReference type="PANTHER" id="PTHR15427">
    <property type="entry name" value="EMILIN ELASTIN MICROFIBRIL INTERFACE-LOCATED PROTEIN ELASTIN MICROFIBRIL INTERFACER"/>
    <property type="match status" value="1"/>
</dbReference>
<sequence length="340" mass="36971">MILTLLLRTLGWGMLGAWAQAPSASFSDPPSPRLPGVWRAEAEDIGRDPIGRNWCPYQISRLVTFVAACKTEKFLVHSQLPCLQGAPDCQNVKVMYRMAHKPVYQVKQKVLASVAWRCCPGFAGSDCQHHDPTVIPEPADPGDGLQEPWGGEVGFEPGHPVAETSNLVVQQEHLLGDLQNDIHHMADSLPGLWKAPASNLTAVMTEANQTEPGSPVAFYASFSEGTSTLQTVKFNSTYINIGSSYFPEDGYFRAPERGIYLFAVSIEFGPGPGTGQLVFGGHHRTPVCTTEEQRGGSTATTFAIAELQKGERVWFELTQGSVIKRSPSGTAFGGFLMFKT</sequence>
<dbReference type="GO" id="GO:0030948">
    <property type="term" value="P:negative regulation of vascular endothelial growth factor receptor signaling pathway"/>
    <property type="evidence" value="ECO:0007669"/>
    <property type="project" value="TreeGrafter"/>
</dbReference>
<evidence type="ECO:0000256" key="13">
    <source>
        <dbReference type="SAM" id="SignalP"/>
    </source>
</evidence>
<dbReference type="InterPro" id="IPR001073">
    <property type="entry name" value="C1q_dom"/>
</dbReference>
<organism evidence="16 17">
    <name type="scientific">Rhinolophus ferrumequinum</name>
    <name type="common">Greater horseshoe bat</name>
    <dbReference type="NCBI Taxonomy" id="59479"/>
    <lineage>
        <taxon>Eukaryota</taxon>
        <taxon>Metazoa</taxon>
        <taxon>Chordata</taxon>
        <taxon>Craniata</taxon>
        <taxon>Vertebrata</taxon>
        <taxon>Euteleostomi</taxon>
        <taxon>Mammalia</taxon>
        <taxon>Eutheria</taxon>
        <taxon>Laurasiatheria</taxon>
        <taxon>Chiroptera</taxon>
        <taxon>Yinpterochiroptera</taxon>
        <taxon>Rhinolophoidea</taxon>
        <taxon>Rhinolophidae</taxon>
        <taxon>Rhinolophinae</taxon>
        <taxon>Rhinolophus</taxon>
    </lineage>
</organism>
<feature type="signal peptide" evidence="13">
    <location>
        <begin position="1"/>
        <end position="19"/>
    </location>
</feature>
<dbReference type="GO" id="GO:1903588">
    <property type="term" value="P:negative regulation of blood vessel endothelial cell proliferation involved in sprouting angiogenesis"/>
    <property type="evidence" value="ECO:0007669"/>
    <property type="project" value="UniProtKB-ARBA"/>
</dbReference>
<evidence type="ECO:0000256" key="7">
    <source>
        <dbReference type="ARBA" id="ARBA00023119"/>
    </source>
</evidence>
<dbReference type="Proteomes" id="UP000585614">
    <property type="component" value="Unassembled WGS sequence"/>
</dbReference>
<feature type="domain" description="C1q" evidence="14">
    <location>
        <begin position="211"/>
        <end position="340"/>
    </location>
</feature>
<comment type="subunit">
    <text evidence="11">Heteromer of p110, p125, p140 and p200 subunits; disulfide-linked. Interacts with VEGFA. Interacts with CD93; this interaction promotes angiogenesis. Interacts with CD248.</text>
</comment>
<comment type="function">
    <text evidence="10">Extracellular matrix protein that plays significant roles in the vascular system and is required for the maintenance and stability of blood vessel. Affects several essential steps in angiogenesis including endothelial cell proliferation, migration, and tube formation. Positively regulates angiogenesis by acting as a ligand for CD93 receptor.</text>
</comment>
<reference evidence="16 17" key="1">
    <citation type="journal article" date="2020" name="Nature">
        <title>Six reference-quality genomes reveal evolution of bat adaptations.</title>
        <authorList>
            <person name="Jebb D."/>
            <person name="Huang Z."/>
            <person name="Pippel M."/>
            <person name="Hughes G.M."/>
            <person name="Lavrichenko K."/>
            <person name="Devanna P."/>
            <person name="Winkler S."/>
            <person name="Jermiin L.S."/>
            <person name="Skirmuntt E.C."/>
            <person name="Katzourakis A."/>
            <person name="Burkitt-Gray L."/>
            <person name="Ray D.A."/>
            <person name="Sullivan K.A.M."/>
            <person name="Roscito J.G."/>
            <person name="Kirilenko B.M."/>
            <person name="Davalos L.M."/>
            <person name="Corthals A.P."/>
            <person name="Power M.L."/>
            <person name="Jones G."/>
            <person name="Ransome R.D."/>
            <person name="Dechmann D.K.N."/>
            <person name="Locatelli A.G."/>
            <person name="Puechmaille S.J."/>
            <person name="Fedrigo O."/>
            <person name="Jarvis E.D."/>
            <person name="Hiller M."/>
            <person name="Vernes S.C."/>
            <person name="Myers E.W."/>
            <person name="Teeling E.C."/>
        </authorList>
    </citation>
    <scope>NUCLEOTIDE SEQUENCE [LARGE SCALE GENOMIC DNA]</scope>
    <source>
        <strain evidence="16">MRhiFer1</strain>
        <tissue evidence="16">Lung</tissue>
    </source>
</reference>
<evidence type="ECO:0000256" key="6">
    <source>
        <dbReference type="ARBA" id="ARBA00023054"/>
    </source>
</evidence>
<accession>A0A7J7UXI6</accession>
<dbReference type="EMBL" id="JACAGC010000015">
    <property type="protein sequence ID" value="KAF6317558.1"/>
    <property type="molecule type" value="Genomic_DNA"/>
</dbReference>
<keyword evidence="5 13" id="KW-0732">Signal</keyword>
<keyword evidence="8" id="KW-1015">Disulfide bond</keyword>
<keyword evidence="6" id="KW-0175">Coiled coil</keyword>
<dbReference type="GO" id="GO:0001525">
    <property type="term" value="P:angiogenesis"/>
    <property type="evidence" value="ECO:0007669"/>
    <property type="project" value="UniProtKB-KW"/>
</dbReference>
<proteinExistence type="predicted"/>
<dbReference type="InterPro" id="IPR050392">
    <property type="entry name" value="Collagen/C1q_domain"/>
</dbReference>